<dbReference type="STRING" id="62062.ENSHHUP00000000711"/>
<dbReference type="PRINTS" id="PR02100">
    <property type="entry name" value="GENEIEX1"/>
</dbReference>
<organism evidence="1 2">
    <name type="scientific">Hucho hucho</name>
    <name type="common">huchen</name>
    <dbReference type="NCBI Taxonomy" id="62062"/>
    <lineage>
        <taxon>Eukaryota</taxon>
        <taxon>Metazoa</taxon>
        <taxon>Chordata</taxon>
        <taxon>Craniata</taxon>
        <taxon>Vertebrata</taxon>
        <taxon>Euteleostomi</taxon>
        <taxon>Actinopterygii</taxon>
        <taxon>Neopterygii</taxon>
        <taxon>Teleostei</taxon>
        <taxon>Protacanthopterygii</taxon>
        <taxon>Salmoniformes</taxon>
        <taxon>Salmonidae</taxon>
        <taxon>Salmoninae</taxon>
        <taxon>Hucho</taxon>
    </lineage>
</organism>
<accession>A0A4W5JLZ9</accession>
<dbReference type="Ensembl" id="ENSHHUT00000000730.1">
    <property type="protein sequence ID" value="ENSHHUP00000000711.1"/>
    <property type="gene ID" value="ENSHHUG00000000481.1"/>
</dbReference>
<evidence type="ECO:0008006" key="3">
    <source>
        <dbReference type="Google" id="ProtNLM"/>
    </source>
</evidence>
<dbReference type="AlphaFoldDB" id="A0A4W5JLZ9"/>
<proteinExistence type="predicted"/>
<dbReference type="InterPro" id="IPR024829">
    <property type="entry name" value="IEX-1"/>
</dbReference>
<dbReference type="GO" id="GO:0043066">
    <property type="term" value="P:negative regulation of apoptotic process"/>
    <property type="evidence" value="ECO:0007669"/>
    <property type="project" value="InterPro"/>
</dbReference>
<name>A0A4W5JLZ9_9TELE</name>
<reference evidence="2" key="1">
    <citation type="submission" date="2018-06" db="EMBL/GenBank/DDBJ databases">
        <title>Genome assembly of Danube salmon.</title>
        <authorList>
            <person name="Macqueen D.J."/>
            <person name="Gundappa M.K."/>
        </authorList>
    </citation>
    <scope>NUCLEOTIDE SEQUENCE [LARGE SCALE GENOMIC DNA]</scope>
</reference>
<protein>
    <recommendedName>
        <fullName evidence="3">Radiation-inducible immediate-early gene IEX-1</fullName>
    </recommendedName>
</protein>
<evidence type="ECO:0000313" key="2">
    <source>
        <dbReference type="Proteomes" id="UP000314982"/>
    </source>
</evidence>
<dbReference type="Proteomes" id="UP000314982">
    <property type="component" value="Unassembled WGS sequence"/>
</dbReference>
<evidence type="ECO:0000313" key="1">
    <source>
        <dbReference type="Ensembl" id="ENSHHUP00000000711.1"/>
    </source>
</evidence>
<dbReference type="GeneTree" id="ENSGT00940000169174"/>
<keyword evidence="2" id="KW-1185">Reference proteome</keyword>
<sequence>MYTRSNSLVLSIPTNNYQGQFAYRAMPRSKEPEIFTFERIPAQEPQRYTAVRQRRKNTRVQYPANVRKYLPPAEKSAAKRWLVALCLVLFLQIYTEDACIETPISAESLTVEVDEEASYAHYKVLPFQSAEEQARLLTDGVSAELSSDNYQDQLVDGEQSDNTWSKLVNTTCPCWDGEMNRMHRQSARNGYVVAFLYPAVYHRLGSEN</sequence>
<reference evidence="1" key="2">
    <citation type="submission" date="2025-08" db="UniProtKB">
        <authorList>
            <consortium name="Ensembl"/>
        </authorList>
    </citation>
    <scope>IDENTIFICATION</scope>
</reference>
<dbReference type="PANTHER" id="PTHR16915">
    <property type="entry name" value="IMMEDIATE EARLY RESPONSE 3"/>
    <property type="match status" value="1"/>
</dbReference>
<dbReference type="PANTHER" id="PTHR16915:SF0">
    <property type="entry name" value="RADIATION-INDUCIBLE IMMEDIATE-EARLY GENE IEX-1"/>
    <property type="match status" value="1"/>
</dbReference>
<reference evidence="1" key="3">
    <citation type="submission" date="2025-09" db="UniProtKB">
        <authorList>
            <consortium name="Ensembl"/>
        </authorList>
    </citation>
    <scope>IDENTIFICATION</scope>
</reference>